<feature type="non-terminal residue" evidence="1">
    <location>
        <position position="220"/>
    </location>
</feature>
<protein>
    <submittedName>
        <fullName evidence="1">Uncharacterized protein</fullName>
    </submittedName>
</protein>
<name>A0A0H5RTY0_9EUKA</name>
<proteinExistence type="predicted"/>
<organism evidence="1">
    <name type="scientific">Spongospora subterranea</name>
    <dbReference type="NCBI Taxonomy" id="70186"/>
    <lineage>
        <taxon>Eukaryota</taxon>
        <taxon>Sar</taxon>
        <taxon>Rhizaria</taxon>
        <taxon>Endomyxa</taxon>
        <taxon>Phytomyxea</taxon>
        <taxon>Plasmodiophorida</taxon>
        <taxon>Plasmodiophoridae</taxon>
        <taxon>Spongospora</taxon>
    </lineage>
</organism>
<dbReference type="EMBL" id="HACM01011752">
    <property type="protein sequence ID" value="CRZ12194.1"/>
    <property type="molecule type" value="Transcribed_RNA"/>
</dbReference>
<evidence type="ECO:0000313" key="1">
    <source>
        <dbReference type="EMBL" id="CRZ12194.1"/>
    </source>
</evidence>
<dbReference type="AlphaFoldDB" id="A0A0H5RTY0"/>
<sequence length="220" mass="25038">MALPCLRTSRKIISFLPRLRLLHNAVHGVNAPRKSVNNKGQEDMSYPEPSIADFDVNDDGRRLREVGLKSLLASGIQNWTDLMVNGRAIICKEIHPQWKALVTIRFNKLVMDKQWLAKTSNTLLCSELDKIMLSSALEIAVDDDHRIGMLCPTAPEIGFTHWDNGRLFTLKQRLIVEDDEQKTCLKLVWEANGHDLHSQSVVRLDSKNCLWTGPVEQLFQ</sequence>
<reference evidence="1" key="1">
    <citation type="submission" date="2015-04" db="EMBL/GenBank/DDBJ databases">
        <title>The genome sequence of the plant pathogenic Rhizarian Plasmodiophora brassicae reveals insights in its biotrophic life cycle and the origin of chitin synthesis.</title>
        <authorList>
            <person name="Schwelm A."/>
            <person name="Fogelqvist J."/>
            <person name="Knaust A."/>
            <person name="Julke S."/>
            <person name="Lilja T."/>
            <person name="Dhandapani V."/>
            <person name="Bonilla-Rosso G."/>
            <person name="Karlsson M."/>
            <person name="Shevchenko A."/>
            <person name="Choi S.R."/>
            <person name="Kim H.G."/>
            <person name="Park J.Y."/>
            <person name="Lim Y.P."/>
            <person name="Ludwig-Muller J."/>
            <person name="Dixelius C."/>
        </authorList>
    </citation>
    <scope>NUCLEOTIDE SEQUENCE</scope>
    <source>
        <tissue evidence="1">Potato root galls</tissue>
    </source>
</reference>
<accession>A0A0H5RTY0</accession>